<dbReference type="Gene3D" id="3.50.50.60">
    <property type="entry name" value="FAD/NAD(P)-binding domain"/>
    <property type="match status" value="1"/>
</dbReference>
<dbReference type="PANTHER" id="PTHR42923:SF3">
    <property type="entry name" value="PROTOPORPHYRINOGEN OXIDASE"/>
    <property type="match status" value="1"/>
</dbReference>
<dbReference type="EMBL" id="QGDQ01000004">
    <property type="protein sequence ID" value="PWJ55118.1"/>
    <property type="molecule type" value="Genomic_DNA"/>
</dbReference>
<gene>
    <name evidence="2" type="ORF">BXY45_10439</name>
</gene>
<comment type="caution">
    <text evidence="2">The sequence shown here is derived from an EMBL/GenBank/DDBJ whole genome shotgun (WGS) entry which is preliminary data.</text>
</comment>
<accession>A0A316ACZ5</accession>
<reference evidence="2 3" key="1">
    <citation type="submission" date="2018-03" db="EMBL/GenBank/DDBJ databases">
        <title>Genomic Encyclopedia of Archaeal and Bacterial Type Strains, Phase II (KMG-II): from individual species to whole genera.</title>
        <authorList>
            <person name="Goeker M."/>
        </authorList>
    </citation>
    <scope>NUCLEOTIDE SEQUENCE [LARGE SCALE GENOMIC DNA]</scope>
    <source>
        <strain evidence="2 3">DSM 44889</strain>
    </source>
</reference>
<evidence type="ECO:0000313" key="3">
    <source>
        <dbReference type="Proteomes" id="UP000245469"/>
    </source>
</evidence>
<evidence type="ECO:0000259" key="1">
    <source>
        <dbReference type="Pfam" id="PF01593"/>
    </source>
</evidence>
<proteinExistence type="predicted"/>
<organism evidence="2 3">
    <name type="scientific">Quadrisphaera granulorum</name>
    <dbReference type="NCBI Taxonomy" id="317664"/>
    <lineage>
        <taxon>Bacteria</taxon>
        <taxon>Bacillati</taxon>
        <taxon>Actinomycetota</taxon>
        <taxon>Actinomycetes</taxon>
        <taxon>Kineosporiales</taxon>
        <taxon>Kineosporiaceae</taxon>
        <taxon>Quadrisphaera</taxon>
    </lineage>
</organism>
<feature type="domain" description="Amine oxidase" evidence="1">
    <location>
        <begin position="19"/>
        <end position="290"/>
    </location>
</feature>
<dbReference type="Proteomes" id="UP000245469">
    <property type="component" value="Unassembled WGS sequence"/>
</dbReference>
<dbReference type="InterPro" id="IPR036188">
    <property type="entry name" value="FAD/NAD-bd_sf"/>
</dbReference>
<sequence length="447" mass="49271">MPSPPASDHYDALVLGAGISGLVSASVLLEQGARRIAVVDVYPRAGGNHLDVEIGPYTFDIGSLVFQDDSPLLRHFPELLPLYVPIDPSWLRLNPQGTVTTYPFSPRDDILRAGPVEVVRLLASAVSARLKRAPQRNARDFAEHWLGPRFVHRSGLGSYMERFCGVPTDQIDTEFAQSRMMWIAEHAQVRNLINRVLEPLRRRPAAGPTNQQLARPRSGFAELYAPVVAGLEARGVTFTVGTELKALERTDQGHGDDDGDRMFTLHTGAGAFSAPRVVSTVPVDVALDLCDLREGREPLPTVRLVTLFYSFAGKRGFDSSVFYNFSHEGTWKRLTVYSDFYGPAQEREFFAVEVVSSRGAQTAEQADAAFREHVAANGLLRGDLRLEGSHVLEHAYPIYTLGSGERAREAMAALRAYGVESLGRQGAFQYQPTARHSTLEAEAALRR</sequence>
<dbReference type="InterPro" id="IPR050464">
    <property type="entry name" value="Zeta_carotene_desat/Oxidored"/>
</dbReference>
<dbReference type="Pfam" id="PF01593">
    <property type="entry name" value="Amino_oxidase"/>
    <property type="match status" value="1"/>
</dbReference>
<name>A0A316ACZ5_9ACTN</name>
<keyword evidence="3" id="KW-1185">Reference proteome</keyword>
<protein>
    <submittedName>
        <fullName evidence="2">Putative NAD(P)-binding protein</fullName>
    </submittedName>
</protein>
<dbReference type="AlphaFoldDB" id="A0A316ACZ5"/>
<dbReference type="PANTHER" id="PTHR42923">
    <property type="entry name" value="PROTOPORPHYRINOGEN OXIDASE"/>
    <property type="match status" value="1"/>
</dbReference>
<dbReference type="InterPro" id="IPR002937">
    <property type="entry name" value="Amino_oxidase"/>
</dbReference>
<dbReference type="SUPFAM" id="SSF51971">
    <property type="entry name" value="Nucleotide-binding domain"/>
    <property type="match status" value="1"/>
</dbReference>
<evidence type="ECO:0000313" key="2">
    <source>
        <dbReference type="EMBL" id="PWJ55118.1"/>
    </source>
</evidence>
<dbReference type="GO" id="GO:0016491">
    <property type="term" value="F:oxidoreductase activity"/>
    <property type="evidence" value="ECO:0007669"/>
    <property type="project" value="InterPro"/>
</dbReference>